<sequence length="406" mass="46074">MHLPGLCQGRPAIAQIRVEAHLVNALKANILPGMNVMAPEGIIIDPAKRIATISSCQGIQIPICVTAKEHRIRRQPVYAGKRCVIPPSQTARIPIQVKANLAERDYMFDPCQVNTNLAMYTHIADAKFDHIQLTDRTTRPVTLQKKCRLWYLTELDGTEGYVVNEEEKDAGAQDKKEAKMTQVEETSGSREGTSERVQVPFSLSDGFKLPNGVTIYSDAAHMGGRWGFVQIPEEDWMEMPMLNNWQENMPKSRVYPCGPKDQALIDETFDKLHRQGRMRWATGHTPTGHPVFVAKQHTIDPKLLFSHSYTCWGKGSIPWLTTPAEKLKAIVDLSFPQTLKALETYLGMTGALRQYIPYYSHKLAPLQERKTFLLRAPREKGNRGRHMRREKNFCNQLMLKKSITRA</sequence>
<name>A0A1J9QEN8_9EURO</name>
<feature type="region of interest" description="Disordered" evidence="1">
    <location>
        <begin position="165"/>
        <end position="195"/>
    </location>
</feature>
<dbReference type="InterPro" id="IPR043128">
    <property type="entry name" value="Rev_trsase/Diguanyl_cyclase"/>
</dbReference>
<dbReference type="VEuPathDB" id="FungiDB:ACJ73_02034"/>
<dbReference type="SUPFAM" id="SSF56672">
    <property type="entry name" value="DNA/RNA polymerases"/>
    <property type="match status" value="1"/>
</dbReference>
<proteinExistence type="predicted"/>
<evidence type="ECO:0000313" key="3">
    <source>
        <dbReference type="Proteomes" id="UP000242791"/>
    </source>
</evidence>
<keyword evidence="3" id="KW-1185">Reference proteome</keyword>
<dbReference type="OrthoDB" id="4358334at2759"/>
<dbReference type="EMBL" id="LGTZ01000204">
    <property type="protein sequence ID" value="OJD26578.1"/>
    <property type="molecule type" value="Genomic_DNA"/>
</dbReference>
<dbReference type="Proteomes" id="UP000242791">
    <property type="component" value="Unassembled WGS sequence"/>
</dbReference>
<evidence type="ECO:0000256" key="1">
    <source>
        <dbReference type="SAM" id="MobiDB-lite"/>
    </source>
</evidence>
<organism evidence="2 3">
    <name type="scientific">Blastomyces percursus</name>
    <dbReference type="NCBI Taxonomy" id="1658174"/>
    <lineage>
        <taxon>Eukaryota</taxon>
        <taxon>Fungi</taxon>
        <taxon>Dikarya</taxon>
        <taxon>Ascomycota</taxon>
        <taxon>Pezizomycotina</taxon>
        <taxon>Eurotiomycetes</taxon>
        <taxon>Eurotiomycetidae</taxon>
        <taxon>Onygenales</taxon>
        <taxon>Ajellomycetaceae</taxon>
        <taxon>Blastomyces</taxon>
    </lineage>
</organism>
<comment type="caution">
    <text evidence="2">The sequence shown here is derived from an EMBL/GenBank/DDBJ whole genome shotgun (WGS) entry which is preliminary data.</text>
</comment>
<evidence type="ECO:0000313" key="2">
    <source>
        <dbReference type="EMBL" id="OJD26578.1"/>
    </source>
</evidence>
<protein>
    <submittedName>
        <fullName evidence="2">Uncharacterized protein</fullName>
    </submittedName>
</protein>
<reference evidence="2 3" key="1">
    <citation type="submission" date="2015-08" db="EMBL/GenBank/DDBJ databases">
        <title>Emmonsia species relationships and genome sequence.</title>
        <authorList>
            <person name="Cuomo C.A."/>
            <person name="Schwartz I.S."/>
            <person name="Kenyon C."/>
            <person name="De Hoog G.S."/>
            <person name="Govender N.P."/>
            <person name="Botha A."/>
            <person name="Moreno L."/>
            <person name="De Vries M."/>
            <person name="Munoz J.F."/>
            <person name="Stielow J.B."/>
        </authorList>
    </citation>
    <scope>NUCLEOTIDE SEQUENCE [LARGE SCALE GENOMIC DNA]</scope>
    <source>
        <strain evidence="2 3">EI222</strain>
    </source>
</reference>
<accession>A0A1J9QEN8</accession>
<dbReference type="InterPro" id="IPR043502">
    <property type="entry name" value="DNA/RNA_pol_sf"/>
</dbReference>
<gene>
    <name evidence="2" type="ORF">ACJ73_02034</name>
</gene>
<dbReference type="AlphaFoldDB" id="A0A1J9QEN8"/>
<feature type="compositionally biased region" description="Basic and acidic residues" evidence="1">
    <location>
        <begin position="169"/>
        <end position="179"/>
    </location>
</feature>
<dbReference type="Gene3D" id="3.30.70.270">
    <property type="match status" value="1"/>
</dbReference>